<dbReference type="CDD" id="cd19170">
    <property type="entry name" value="SET_KMT2A_2B"/>
    <property type="match status" value="1"/>
</dbReference>
<evidence type="ECO:0000259" key="16">
    <source>
        <dbReference type="PROSITE" id="PS50016"/>
    </source>
</evidence>
<evidence type="ECO:0000256" key="14">
    <source>
        <dbReference type="PROSITE-ProRule" id="PRU00509"/>
    </source>
</evidence>
<keyword evidence="12" id="KW-0804">Transcription</keyword>
<evidence type="ECO:0000256" key="8">
    <source>
        <dbReference type="ARBA" id="ARBA00022833"/>
    </source>
</evidence>
<keyword evidence="9" id="KW-0156">Chromatin regulator</keyword>
<feature type="region of interest" description="Disordered" evidence="15">
    <location>
        <begin position="1"/>
        <end position="25"/>
    </location>
</feature>
<keyword evidence="3" id="KW-0808">Transferase</keyword>
<dbReference type="InterPro" id="IPR001965">
    <property type="entry name" value="Znf_PHD"/>
</dbReference>
<dbReference type="InterPro" id="IPR046341">
    <property type="entry name" value="SET_dom_sf"/>
</dbReference>
<keyword evidence="7 14" id="KW-0863">Zinc-finger</keyword>
<feature type="domain" description="PHD-type" evidence="16">
    <location>
        <begin position="633"/>
        <end position="680"/>
    </location>
</feature>
<dbReference type="Gene3D" id="3.30.160.360">
    <property type="match status" value="1"/>
</dbReference>
<proteinExistence type="predicted"/>
<keyword evidence="4" id="KW-0949">S-adenosyl-L-methionine</keyword>
<evidence type="ECO:0000256" key="4">
    <source>
        <dbReference type="ARBA" id="ARBA00022691"/>
    </source>
</evidence>
<dbReference type="SMART" id="SM00249">
    <property type="entry name" value="PHD"/>
    <property type="match status" value="4"/>
</dbReference>
<dbReference type="InterPro" id="IPR011011">
    <property type="entry name" value="Znf_FYVE_PHD"/>
</dbReference>
<dbReference type="Gene3D" id="3.30.40.10">
    <property type="entry name" value="Zinc/RING finger domain, C3HC4 (zinc finger)"/>
    <property type="match status" value="4"/>
</dbReference>
<keyword evidence="21" id="KW-1185">Reference proteome</keyword>
<dbReference type="InterPro" id="IPR003888">
    <property type="entry name" value="FYrich_N"/>
</dbReference>
<dbReference type="SMART" id="SM00317">
    <property type="entry name" value="SET"/>
    <property type="match status" value="1"/>
</dbReference>
<feature type="domain" description="Post-SET" evidence="18">
    <location>
        <begin position="2031"/>
        <end position="2047"/>
    </location>
</feature>
<dbReference type="PANTHER" id="PTHR45838:SF4">
    <property type="entry name" value="HISTONE-LYSINE N-METHYLTRANSFERASE TRITHORAX"/>
    <property type="match status" value="1"/>
</dbReference>
<evidence type="ECO:0000256" key="9">
    <source>
        <dbReference type="ARBA" id="ARBA00022853"/>
    </source>
</evidence>
<dbReference type="PROSITE" id="PS51542">
    <property type="entry name" value="FYRN"/>
    <property type="match status" value="1"/>
</dbReference>
<evidence type="ECO:0000256" key="1">
    <source>
        <dbReference type="ARBA" id="ARBA00004123"/>
    </source>
</evidence>
<dbReference type="Pfam" id="PF05964">
    <property type="entry name" value="FYRN"/>
    <property type="match status" value="1"/>
</dbReference>
<dbReference type="PROSITE" id="PS51543">
    <property type="entry name" value="FYRC"/>
    <property type="match status" value="1"/>
</dbReference>
<reference evidence="21" key="1">
    <citation type="submission" date="2025-05" db="UniProtKB">
        <authorList>
            <consortium name="RefSeq"/>
        </authorList>
    </citation>
    <scope>NUCLEOTIDE SEQUENCE [LARGE SCALE GENOMIC DNA]</scope>
</reference>
<evidence type="ECO:0000256" key="5">
    <source>
        <dbReference type="ARBA" id="ARBA00022723"/>
    </source>
</evidence>
<dbReference type="InterPro" id="IPR002857">
    <property type="entry name" value="Znf_CXXC"/>
</dbReference>
<dbReference type="InterPro" id="IPR013083">
    <property type="entry name" value="Znf_RING/FYVE/PHD"/>
</dbReference>
<dbReference type="CDD" id="cd15664">
    <property type="entry name" value="ePHD_KMT2A_like"/>
    <property type="match status" value="1"/>
</dbReference>
<dbReference type="InterPro" id="IPR047219">
    <property type="entry name" value="KMT2A_2B_SET"/>
</dbReference>
<dbReference type="PROSITE" id="PS51805">
    <property type="entry name" value="EPHD"/>
    <property type="match status" value="1"/>
</dbReference>
<dbReference type="InterPro" id="IPR034732">
    <property type="entry name" value="EPHD"/>
</dbReference>
<dbReference type="PROSITE" id="PS50016">
    <property type="entry name" value="ZF_PHD_2"/>
    <property type="match status" value="3"/>
</dbReference>
<dbReference type="Pfam" id="PF05965">
    <property type="entry name" value="FYRC"/>
    <property type="match status" value="1"/>
</dbReference>
<dbReference type="SMART" id="SM00541">
    <property type="entry name" value="FYRN"/>
    <property type="match status" value="1"/>
</dbReference>
<dbReference type="Pfam" id="PF00856">
    <property type="entry name" value="SET"/>
    <property type="match status" value="1"/>
</dbReference>
<evidence type="ECO:0000256" key="3">
    <source>
        <dbReference type="ARBA" id="ARBA00022679"/>
    </source>
</evidence>
<dbReference type="PANTHER" id="PTHR45838">
    <property type="entry name" value="HISTONE-LYSINE-N-METHYLTRANSFERASE 2 KMT2 FAMILY MEMBER"/>
    <property type="match status" value="1"/>
</dbReference>
<keyword evidence="13" id="KW-0539">Nucleus</keyword>
<feature type="domain" description="PHD-type" evidence="16">
    <location>
        <begin position="677"/>
        <end position="727"/>
    </location>
</feature>
<keyword evidence="6" id="KW-0677">Repeat</keyword>
<dbReference type="Pfam" id="PF13771">
    <property type="entry name" value="zf-HC5HC2H"/>
    <property type="match status" value="1"/>
</dbReference>
<organism evidence="21 22">
    <name type="scientific">Hydra vulgaris</name>
    <name type="common">Hydra</name>
    <name type="synonym">Hydra attenuata</name>
    <dbReference type="NCBI Taxonomy" id="6087"/>
    <lineage>
        <taxon>Eukaryota</taxon>
        <taxon>Metazoa</taxon>
        <taxon>Cnidaria</taxon>
        <taxon>Hydrozoa</taxon>
        <taxon>Hydroidolina</taxon>
        <taxon>Anthoathecata</taxon>
        <taxon>Aplanulata</taxon>
        <taxon>Hydridae</taxon>
        <taxon>Hydra</taxon>
    </lineage>
</organism>
<keyword evidence="10" id="KW-0805">Transcription regulation</keyword>
<dbReference type="PROSITE" id="PS50868">
    <property type="entry name" value="POST_SET"/>
    <property type="match status" value="1"/>
</dbReference>
<feature type="domain" description="PHD-type" evidence="16">
    <location>
        <begin position="760"/>
        <end position="821"/>
    </location>
</feature>
<keyword evidence="11" id="KW-0238">DNA-binding</keyword>
<comment type="subcellular location">
    <subcellularLocation>
        <location evidence="1">Nucleus</location>
    </subcellularLocation>
</comment>
<dbReference type="SUPFAM" id="SSF82199">
    <property type="entry name" value="SET domain"/>
    <property type="match status" value="1"/>
</dbReference>
<dbReference type="CDD" id="cd15508">
    <property type="entry name" value="PHD3_KMT2A_like"/>
    <property type="match status" value="1"/>
</dbReference>
<dbReference type="InterPro" id="IPR019787">
    <property type="entry name" value="Znf_PHD-finger"/>
</dbReference>
<dbReference type="Pfam" id="PF00628">
    <property type="entry name" value="PHD"/>
    <property type="match status" value="1"/>
</dbReference>
<feature type="region of interest" description="Disordered" evidence="15">
    <location>
        <begin position="245"/>
        <end position="277"/>
    </location>
</feature>
<dbReference type="InterPro" id="IPR003889">
    <property type="entry name" value="FYrich_C"/>
</dbReference>
<evidence type="ECO:0000259" key="19">
    <source>
        <dbReference type="PROSITE" id="PS51058"/>
    </source>
</evidence>
<dbReference type="PROSITE" id="PS51058">
    <property type="entry name" value="ZF_CXXC"/>
    <property type="match status" value="1"/>
</dbReference>
<dbReference type="InterPro" id="IPR003616">
    <property type="entry name" value="Post-SET_dom"/>
</dbReference>
<dbReference type="CDD" id="cd15506">
    <property type="entry name" value="PHD1_KMT2A_like"/>
    <property type="match status" value="1"/>
</dbReference>
<evidence type="ECO:0000259" key="20">
    <source>
        <dbReference type="PROSITE" id="PS51805"/>
    </source>
</evidence>
<evidence type="ECO:0000256" key="13">
    <source>
        <dbReference type="ARBA" id="ARBA00023242"/>
    </source>
</evidence>
<dbReference type="SMART" id="SM00542">
    <property type="entry name" value="FYRC"/>
    <property type="match status" value="1"/>
</dbReference>
<name>A0ABM4B4V8_HYDVU</name>
<evidence type="ECO:0000313" key="22">
    <source>
        <dbReference type="RefSeq" id="XP_065643868.1"/>
    </source>
</evidence>
<dbReference type="GeneID" id="100210554"/>
<dbReference type="InterPro" id="IPR001214">
    <property type="entry name" value="SET_dom"/>
</dbReference>
<dbReference type="RefSeq" id="XP_065643868.1">
    <property type="nucleotide sequence ID" value="XM_065787796.1"/>
</dbReference>
<evidence type="ECO:0000259" key="17">
    <source>
        <dbReference type="PROSITE" id="PS50280"/>
    </source>
</evidence>
<protein>
    <submittedName>
        <fullName evidence="22">Histone-lysine N-methyltransferase 2A isoform X2</fullName>
    </submittedName>
</protein>
<feature type="domain" description="SET" evidence="17">
    <location>
        <begin position="1909"/>
        <end position="2025"/>
    </location>
</feature>
<accession>A0ABM4B4V8</accession>
<sequence length="2047" mass="236271">MSVNETNKKMARMKLPGASSPGKDKLENVCKSEAHYDESVNPMVISKDDYVALFGNSSSEEDNDTKNGYCNNKVKDEPFNKNDHTEIDVSIPVKKKYVLEPKTRSSSRKVQNSSLEVDNPYKKNYFSYRKDRKRLKLDLDKDVARNVKTVKSFETSRKLTAVNKTVKFLLEKAHKHTAHLPQRRRKKNTDQNFIYYEKKYIKNTVEEMELCNKNAFIESTGKTKPSYSEKKKVRMKYVVSCCSNQSSQNSFSPQKYVTPYSPPQTSHNGSPPKKRIKIKNSSPQKLFTKQMSEASRTLSEKSILNNSPKVLLNNFMDIFDNKSCLLDEEIKSSKNNDFIKLFNGEADNNAYIQKVSNRQNLFPKKIKCDDQEKHDTDKKLYINQTRRIKKSFPPSVFWKNHTGNIRLKAINISGKLHFTDFSNRLVTFCGNCANCKKTEDCMKCKHCKNLKGYAMRYLPCYNRRCINPIIGKQIVINKKLSKRIPGSTEKHLTELNIPPRIPQVTQIEIPEQDIEENNITVSNLSPTSSMQHTFTSGDSTCHSFVVENKNKLSKPLCKDVFNSNEVFTCSSIKPKLRSTMNEITHSFNEHLPRIEYSLDNLIKIPWPNDNKEDAAWVAGHHLCLTTAADLNIRNLCFLCGSAGKEHMIFCSLCCESFHTFCLDVEPVLKKNWYCDRCKYCTVCGMKESLLMCDICHDCYHAECLGPFYQCETEGEDEIWVCGKCVKCVKCNRRTPGDNKSSRWMQNFTMCEKCDFNWKKGNYCPVCLVLYNDDDDALKMMFCTKCEAWVHMECEGITEDDYEILADLPDDVPYLCKLCTGSNKESQKWFIATRTELKNGFLKVYSSVTLNKDYKSLRKVFGENSVMVSGFDTMLDSIQSSKVKDVHEFKNMFLKIINELKILVKEMQVVDVFDCYIFKQVNKLFVQYLKYLNDVFPWHLADKSIMSNTEYPVVVKSNSVNYECTPYISNYGDHTYSVTSKLEENFDTKDLKDSLITDLRRCMFCGVYGDGELCGAGRLLYSGDNEWVHVNCALWSAEVYEDEEGRLKHVYEAIKRGNKIKCDLCDQLGASVGCCYQKCPKSYHFICAKQNQVIFLDDKKIYCNAHNSKANKNLILREDQFVVSRRVLVDLARFKSLKRVQRGIDPKDIKVYCGGFSLHNLGSLSDQSDLQRVLVPVSYKVTKIFWSTTNPKHRCKYTCEVHSLNNPTEKFVKTDSNIFKDDNMTFYHDEAEWQYLKKYCCCGTNFNDKEFPTGFLHKENCVLKKYYKYYTQEELFSCLKKTLELPITKLYTHKDHNFYSITNPQTQESFNESYNPSGQTQEHNEQQNIFPCIKDSYVQEHISPTQLLYQSGSSSSSFCISSDFISDLSSTSTLSATSPMFFQNDSYSCDEETLLIPKNESLEATDYTSIKNQSLSRQISEEIERRLHQTSLSEKTSIEYNFFQKSDTATKHFFNNSSNSYISSTLPPYLIEGNLNTNLLDINNLNKNNYALKCNVSLCESFLDDQNIINKLNNEDLKTYDALLCRLHEHIPAYRSMEKCIEKSFTNDNASKEHNSSFNCYSLTEKSQQAEYESNEIQKINVNKSSKSNCYEYPQIYFPDLPQLQQSCISVSLQQDCLPVLSSLQQVKHKKRIKMAAGIEVSPKKQILSCISKGIQFHDERFVDNLVVCNDGMLSQPTGYNPEIITDKTNVSLTHTNSVTTIPLRFTEMKDRKESSASKQKGIQKCYKRNYSETLKKLLDNKKYEKMRKSKTQLMFVLKNEEGWFKESNSLEEIWKELLFEINDKRLDFDIPPINIESTDPYDFIGISKDFICYLVEQLSGGHKCRTYKFQYHLPCVGKEDQKTSMNPSGCARSEIFFSKAEKDMFAWLASPYRKPPNSCANDPEEDVVFGPQELPVAMKYRLLKNLAKDNVGVYRSKIQGRGLFCKKTIEAGEMIIEYSGEKIRSSLTDRREKYYEKKGYGCYMFRIDDTDVVDATTKGNAARFINHSCEPNCFSRIISIDGCKKIIIFAQKRVTVGEELTYDYKFAIEDDKLPCFCGAKKCRKYLN</sequence>
<evidence type="ECO:0000256" key="11">
    <source>
        <dbReference type="ARBA" id="ARBA00023125"/>
    </source>
</evidence>
<evidence type="ECO:0000256" key="15">
    <source>
        <dbReference type="SAM" id="MobiDB-lite"/>
    </source>
</evidence>
<dbReference type="SMART" id="SM00508">
    <property type="entry name" value="PostSET"/>
    <property type="match status" value="1"/>
</dbReference>
<dbReference type="PROSITE" id="PS50280">
    <property type="entry name" value="SET"/>
    <property type="match status" value="1"/>
</dbReference>
<keyword evidence="5" id="KW-0479">Metal-binding</keyword>
<feature type="domain" description="PHD-type" evidence="20">
    <location>
        <begin position="998"/>
        <end position="1106"/>
    </location>
</feature>
<keyword evidence="8" id="KW-0862">Zinc</keyword>
<dbReference type="Proteomes" id="UP001652625">
    <property type="component" value="Chromosome 01"/>
</dbReference>
<dbReference type="SUPFAM" id="SSF57903">
    <property type="entry name" value="FYVE/PHD zinc finger"/>
    <property type="match status" value="3"/>
</dbReference>
<gene>
    <name evidence="22" type="primary">LOC100210554</name>
</gene>
<feature type="domain" description="CXXC-type" evidence="19">
    <location>
        <begin position="420"/>
        <end position="466"/>
    </location>
</feature>
<evidence type="ECO:0000256" key="2">
    <source>
        <dbReference type="ARBA" id="ARBA00022603"/>
    </source>
</evidence>
<evidence type="ECO:0000256" key="7">
    <source>
        <dbReference type="ARBA" id="ARBA00022771"/>
    </source>
</evidence>
<keyword evidence="2" id="KW-0489">Methyltransferase</keyword>
<evidence type="ECO:0000313" key="21">
    <source>
        <dbReference type="Proteomes" id="UP001652625"/>
    </source>
</evidence>
<evidence type="ECO:0000259" key="18">
    <source>
        <dbReference type="PROSITE" id="PS50868"/>
    </source>
</evidence>
<evidence type="ECO:0000256" key="10">
    <source>
        <dbReference type="ARBA" id="ARBA00023015"/>
    </source>
</evidence>
<evidence type="ECO:0000256" key="12">
    <source>
        <dbReference type="ARBA" id="ARBA00023163"/>
    </source>
</evidence>
<dbReference type="Gene3D" id="2.170.270.10">
    <property type="entry name" value="SET domain"/>
    <property type="match status" value="1"/>
</dbReference>
<reference evidence="22" key="2">
    <citation type="submission" date="2025-08" db="UniProtKB">
        <authorList>
            <consortium name="RefSeq"/>
        </authorList>
    </citation>
    <scope>IDENTIFICATION</scope>
</reference>
<evidence type="ECO:0000256" key="6">
    <source>
        <dbReference type="ARBA" id="ARBA00022737"/>
    </source>
</evidence>